<feature type="region of interest" description="Disordered" evidence="1">
    <location>
        <begin position="93"/>
        <end position="113"/>
    </location>
</feature>
<evidence type="ECO:0000313" key="3">
    <source>
        <dbReference type="Proteomes" id="UP000017836"/>
    </source>
</evidence>
<feature type="region of interest" description="Disordered" evidence="1">
    <location>
        <begin position="1"/>
        <end position="70"/>
    </location>
</feature>
<accession>U5CWQ5</accession>
<dbReference type="EMBL" id="KI392557">
    <property type="protein sequence ID" value="ERN14390.1"/>
    <property type="molecule type" value="Genomic_DNA"/>
</dbReference>
<evidence type="ECO:0000256" key="1">
    <source>
        <dbReference type="SAM" id="MobiDB-lite"/>
    </source>
</evidence>
<feature type="compositionally biased region" description="Polar residues" evidence="1">
    <location>
        <begin position="16"/>
        <end position="25"/>
    </location>
</feature>
<evidence type="ECO:0000313" key="2">
    <source>
        <dbReference type="EMBL" id="ERN14390.1"/>
    </source>
</evidence>
<protein>
    <submittedName>
        <fullName evidence="2">Uncharacterized protein</fullName>
    </submittedName>
</protein>
<name>U5CWQ5_AMBTC</name>
<sequence>MYFSHVPSATLRRSRFLQTKDASSATLTRRRTKLHTHSNSPHLQNPSPNPDHDPDPDPDPNPKPQDFITHFHGPKLHEALNRNFKAPFMATSEKPSSLHLGSPSHGFGHFFKP</sequence>
<keyword evidence="3" id="KW-1185">Reference proteome</keyword>
<dbReference type="Gramene" id="ERN14390">
    <property type="protein sequence ID" value="ERN14390"/>
    <property type="gene ID" value="AMTR_s00033p00231940"/>
</dbReference>
<dbReference type="HOGENOM" id="CLU_2136836_0_0_1"/>
<gene>
    <name evidence="2" type="ORF">AMTR_s00033p00231940</name>
</gene>
<dbReference type="AlphaFoldDB" id="U5CWQ5"/>
<proteinExistence type="predicted"/>
<organism evidence="2 3">
    <name type="scientific">Amborella trichopoda</name>
    <dbReference type="NCBI Taxonomy" id="13333"/>
    <lineage>
        <taxon>Eukaryota</taxon>
        <taxon>Viridiplantae</taxon>
        <taxon>Streptophyta</taxon>
        <taxon>Embryophyta</taxon>
        <taxon>Tracheophyta</taxon>
        <taxon>Spermatophyta</taxon>
        <taxon>Magnoliopsida</taxon>
        <taxon>Amborellales</taxon>
        <taxon>Amborellaceae</taxon>
        <taxon>Amborella</taxon>
    </lineage>
</organism>
<dbReference type="Proteomes" id="UP000017836">
    <property type="component" value="Unassembled WGS sequence"/>
</dbReference>
<reference evidence="3" key="1">
    <citation type="journal article" date="2013" name="Science">
        <title>The Amborella genome and the evolution of flowering plants.</title>
        <authorList>
            <consortium name="Amborella Genome Project"/>
        </authorList>
    </citation>
    <scope>NUCLEOTIDE SEQUENCE [LARGE SCALE GENOMIC DNA]</scope>
</reference>